<dbReference type="Proteomes" id="UP000030746">
    <property type="component" value="Unassembled WGS sequence"/>
</dbReference>
<proteinExistence type="predicted"/>
<organism evidence="1 2">
    <name type="scientific">Lottia gigantea</name>
    <name type="common">Giant owl limpet</name>
    <dbReference type="NCBI Taxonomy" id="225164"/>
    <lineage>
        <taxon>Eukaryota</taxon>
        <taxon>Metazoa</taxon>
        <taxon>Spiralia</taxon>
        <taxon>Lophotrochozoa</taxon>
        <taxon>Mollusca</taxon>
        <taxon>Gastropoda</taxon>
        <taxon>Patellogastropoda</taxon>
        <taxon>Lottioidea</taxon>
        <taxon>Lottiidae</taxon>
        <taxon>Lottia</taxon>
    </lineage>
</organism>
<reference evidence="1 2" key="1">
    <citation type="journal article" date="2013" name="Nature">
        <title>Insights into bilaterian evolution from three spiralian genomes.</title>
        <authorList>
            <person name="Simakov O."/>
            <person name="Marletaz F."/>
            <person name="Cho S.J."/>
            <person name="Edsinger-Gonzales E."/>
            <person name="Havlak P."/>
            <person name="Hellsten U."/>
            <person name="Kuo D.H."/>
            <person name="Larsson T."/>
            <person name="Lv J."/>
            <person name="Arendt D."/>
            <person name="Savage R."/>
            <person name="Osoegawa K."/>
            <person name="de Jong P."/>
            <person name="Grimwood J."/>
            <person name="Chapman J.A."/>
            <person name="Shapiro H."/>
            <person name="Aerts A."/>
            <person name="Otillar R.P."/>
            <person name="Terry A.Y."/>
            <person name="Boore J.L."/>
            <person name="Grigoriev I.V."/>
            <person name="Lindberg D.R."/>
            <person name="Seaver E.C."/>
            <person name="Weisblat D.A."/>
            <person name="Putnam N.H."/>
            <person name="Rokhsar D.S."/>
        </authorList>
    </citation>
    <scope>NUCLEOTIDE SEQUENCE [LARGE SCALE GENOMIC DNA]</scope>
</reference>
<dbReference type="GeneID" id="20243233"/>
<dbReference type="OrthoDB" id="6146532at2759"/>
<keyword evidence="2" id="KW-1185">Reference proteome</keyword>
<gene>
    <name evidence="1" type="ORF">LOTGIDRAFT_175542</name>
</gene>
<name>V3ZQ01_LOTGI</name>
<dbReference type="CTD" id="20243233"/>
<evidence type="ECO:0000313" key="2">
    <source>
        <dbReference type="Proteomes" id="UP000030746"/>
    </source>
</evidence>
<dbReference type="HOGENOM" id="CLU_992363_0_0_1"/>
<dbReference type="AlphaFoldDB" id="V3ZQ01"/>
<dbReference type="KEGG" id="lgi:LOTGIDRAFT_175542"/>
<evidence type="ECO:0000313" key="1">
    <source>
        <dbReference type="EMBL" id="ESO93463.1"/>
    </source>
</evidence>
<dbReference type="RefSeq" id="XP_009055844.1">
    <property type="nucleotide sequence ID" value="XM_009057596.1"/>
</dbReference>
<feature type="non-terminal residue" evidence="1">
    <location>
        <position position="281"/>
    </location>
</feature>
<dbReference type="EMBL" id="KB201900">
    <property type="protein sequence ID" value="ESO93463.1"/>
    <property type="molecule type" value="Genomic_DNA"/>
</dbReference>
<sequence>MCGEETRSSVVISKVMSKKTELHYKNRHCMLCNGEDEDDIVYWSTIIGTNNRKQRPRSGHDVMKLFQNPIIVIPPPNLREIVCYSSMISSCVPSATLEEQRLCVENGLSPIKYRTSIYKNTFCLHCNIISELTNKCYPVIKEDLFYGVQIQSYSFSMVLNWQQNRESFVLLDTKMTFIQNVSCYFDDDDNIKECKVRKCVGTLPVVNNTCKIVPNHFGCIQYIFKINFTVPSPSSLDMNQEVERISFELVQLTATFERMHNVTKYYSQNVRLYNITLVEDQ</sequence>
<accession>V3ZQ01</accession>
<protein>
    <submittedName>
        <fullName evidence="1">Uncharacterized protein</fullName>
    </submittedName>
</protein>